<keyword evidence="5" id="KW-0687">Ribonucleoprotein</keyword>
<dbReference type="InterPro" id="IPR007741">
    <property type="entry name" value="Ribosomal_mL43/mS25/NADH_DH"/>
</dbReference>
<comment type="subcellular location">
    <subcellularLocation>
        <location evidence="1">Mitochondrion</location>
    </subcellularLocation>
</comment>
<name>A0A4Y2DNU0_ARAVE</name>
<evidence type="ECO:0000313" key="10">
    <source>
        <dbReference type="Proteomes" id="UP000499080"/>
    </source>
</evidence>
<evidence type="ECO:0000256" key="7">
    <source>
        <dbReference type="ARBA" id="ARBA00035369"/>
    </source>
</evidence>
<dbReference type="GO" id="GO:0005739">
    <property type="term" value="C:mitochondrion"/>
    <property type="evidence" value="ECO:0007669"/>
    <property type="project" value="UniProtKB-SubCell"/>
</dbReference>
<dbReference type="OrthoDB" id="5919182at2759"/>
<dbReference type="GO" id="GO:0005840">
    <property type="term" value="C:ribosome"/>
    <property type="evidence" value="ECO:0007669"/>
    <property type="project" value="UniProtKB-KW"/>
</dbReference>
<evidence type="ECO:0000256" key="4">
    <source>
        <dbReference type="ARBA" id="ARBA00023128"/>
    </source>
</evidence>
<keyword evidence="10" id="KW-1185">Reference proteome</keyword>
<dbReference type="InterPro" id="IPR036249">
    <property type="entry name" value="Thioredoxin-like_sf"/>
</dbReference>
<dbReference type="PANTHER" id="PTHR13274:SF2">
    <property type="entry name" value="SMALL RIBOSOMAL SUBUNIT PROTEIN MS25"/>
    <property type="match status" value="1"/>
</dbReference>
<comment type="similarity">
    <text evidence="2">Belongs to the mitochondrion-specific ribosomal protein mS25 family.</text>
</comment>
<dbReference type="GO" id="GO:1990904">
    <property type="term" value="C:ribonucleoprotein complex"/>
    <property type="evidence" value="ECO:0007669"/>
    <property type="project" value="UniProtKB-KW"/>
</dbReference>
<dbReference type="Pfam" id="PF05047">
    <property type="entry name" value="L51_S25_CI-B8"/>
    <property type="match status" value="1"/>
</dbReference>
<evidence type="ECO:0000256" key="6">
    <source>
        <dbReference type="ARBA" id="ARBA00035139"/>
    </source>
</evidence>
<evidence type="ECO:0000256" key="5">
    <source>
        <dbReference type="ARBA" id="ARBA00023274"/>
    </source>
</evidence>
<dbReference type="SUPFAM" id="SSF52833">
    <property type="entry name" value="Thioredoxin-like"/>
    <property type="match status" value="1"/>
</dbReference>
<dbReference type="EMBL" id="BGPR01000395">
    <property type="protein sequence ID" value="GBM17849.1"/>
    <property type="molecule type" value="Genomic_DNA"/>
</dbReference>
<protein>
    <recommendedName>
        <fullName evidence="6">Small ribosomal subunit protein mS25</fullName>
    </recommendedName>
    <alternativeName>
        <fullName evidence="7">28S ribosomal protein S25, mitochondrial</fullName>
    </alternativeName>
</protein>
<organism evidence="9 10">
    <name type="scientific">Araneus ventricosus</name>
    <name type="common">Orbweaver spider</name>
    <name type="synonym">Epeira ventricosa</name>
    <dbReference type="NCBI Taxonomy" id="182803"/>
    <lineage>
        <taxon>Eukaryota</taxon>
        <taxon>Metazoa</taxon>
        <taxon>Ecdysozoa</taxon>
        <taxon>Arthropoda</taxon>
        <taxon>Chelicerata</taxon>
        <taxon>Arachnida</taxon>
        <taxon>Araneae</taxon>
        <taxon>Araneomorphae</taxon>
        <taxon>Entelegynae</taxon>
        <taxon>Araneoidea</taxon>
        <taxon>Araneidae</taxon>
        <taxon>Araneus</taxon>
    </lineage>
</organism>
<keyword evidence="4" id="KW-0496">Mitochondrion</keyword>
<dbReference type="AlphaFoldDB" id="A0A4Y2DNU0"/>
<evidence type="ECO:0000256" key="1">
    <source>
        <dbReference type="ARBA" id="ARBA00004173"/>
    </source>
</evidence>
<sequence length="175" mass="20324">MPFQLGSDAIRRTIPYLKRGKLLLRKNVKIMTIFYNDNGAHHQGAKDFAYWNFPQIQYKNPDVQVLFYKNKFPTPFIRCWLDTGEDVLIDVFNKSNVEIMNHLVKVLGLPDVQEATEKKEELENICKFGSGYPRHCMCEIPGQVPCPQVVPFPKEMTGKYKAENNLFPPRGQVRF</sequence>
<evidence type="ECO:0000259" key="8">
    <source>
        <dbReference type="SMART" id="SM00916"/>
    </source>
</evidence>
<dbReference type="InterPro" id="IPR040049">
    <property type="entry name" value="Ribosomal_mS25/mL61"/>
</dbReference>
<comment type="caution">
    <text evidence="9">The sequence shown here is derived from an EMBL/GenBank/DDBJ whole genome shotgun (WGS) entry which is preliminary data.</text>
</comment>
<keyword evidence="3 9" id="KW-0689">Ribosomal protein</keyword>
<evidence type="ECO:0000256" key="3">
    <source>
        <dbReference type="ARBA" id="ARBA00022980"/>
    </source>
</evidence>
<dbReference type="GO" id="GO:0003735">
    <property type="term" value="F:structural constituent of ribosome"/>
    <property type="evidence" value="ECO:0007669"/>
    <property type="project" value="InterPro"/>
</dbReference>
<evidence type="ECO:0000256" key="2">
    <source>
        <dbReference type="ARBA" id="ARBA00008046"/>
    </source>
</evidence>
<dbReference type="SMART" id="SM00916">
    <property type="entry name" value="L51_S25_CI-B8"/>
    <property type="match status" value="1"/>
</dbReference>
<feature type="domain" description="Ribosomal protein/NADH dehydrogenase" evidence="8">
    <location>
        <begin position="37"/>
        <end position="110"/>
    </location>
</feature>
<accession>A0A4Y2DNU0</accession>
<evidence type="ECO:0000313" key="9">
    <source>
        <dbReference type="EMBL" id="GBM17849.1"/>
    </source>
</evidence>
<dbReference type="Gene3D" id="3.40.30.10">
    <property type="entry name" value="Glutaredoxin"/>
    <property type="match status" value="1"/>
</dbReference>
<dbReference type="Proteomes" id="UP000499080">
    <property type="component" value="Unassembled WGS sequence"/>
</dbReference>
<gene>
    <name evidence="9" type="primary">mRpS25</name>
    <name evidence="9" type="ORF">AVEN_260176_1</name>
</gene>
<reference evidence="9 10" key="1">
    <citation type="journal article" date="2019" name="Sci. Rep.">
        <title>Orb-weaving spider Araneus ventricosus genome elucidates the spidroin gene catalogue.</title>
        <authorList>
            <person name="Kono N."/>
            <person name="Nakamura H."/>
            <person name="Ohtoshi R."/>
            <person name="Moran D.A.P."/>
            <person name="Shinohara A."/>
            <person name="Yoshida Y."/>
            <person name="Fujiwara M."/>
            <person name="Mori M."/>
            <person name="Tomita M."/>
            <person name="Arakawa K."/>
        </authorList>
    </citation>
    <scope>NUCLEOTIDE SEQUENCE [LARGE SCALE GENOMIC DNA]</scope>
</reference>
<proteinExistence type="inferred from homology"/>
<dbReference type="PANTHER" id="PTHR13274">
    <property type="entry name" value="MITOCHONDRIAL RIBOSOMAL PROTEIN S25"/>
    <property type="match status" value="1"/>
</dbReference>